<organism evidence="2 3">
    <name type="scientific">Brassica oleracea var. oleracea</name>
    <dbReference type="NCBI Taxonomy" id="109376"/>
    <lineage>
        <taxon>Eukaryota</taxon>
        <taxon>Viridiplantae</taxon>
        <taxon>Streptophyta</taxon>
        <taxon>Embryophyta</taxon>
        <taxon>Tracheophyta</taxon>
        <taxon>Spermatophyta</taxon>
        <taxon>Magnoliopsida</taxon>
        <taxon>eudicotyledons</taxon>
        <taxon>Gunneridae</taxon>
        <taxon>Pentapetalae</taxon>
        <taxon>rosids</taxon>
        <taxon>malvids</taxon>
        <taxon>Brassicales</taxon>
        <taxon>Brassicaceae</taxon>
        <taxon>Brassiceae</taxon>
        <taxon>Brassica</taxon>
    </lineage>
</organism>
<dbReference type="Gramene" id="Bo3g017660.1">
    <property type="protein sequence ID" value="Bo3g017660.1"/>
    <property type="gene ID" value="Bo3g017660"/>
</dbReference>
<accession>A0A0D3B2I6</accession>
<feature type="domain" description="DC1-like C-terminal" evidence="1">
    <location>
        <begin position="23"/>
        <end position="65"/>
    </location>
</feature>
<evidence type="ECO:0000313" key="3">
    <source>
        <dbReference type="Proteomes" id="UP000032141"/>
    </source>
</evidence>
<keyword evidence="3" id="KW-1185">Reference proteome</keyword>
<protein>
    <recommendedName>
        <fullName evidence="1">DC1-like C-terminal domain-containing protein</fullName>
    </recommendedName>
</protein>
<evidence type="ECO:0000259" key="1">
    <source>
        <dbReference type="Pfam" id="PF22926"/>
    </source>
</evidence>
<reference evidence="2" key="2">
    <citation type="submission" date="2015-03" db="UniProtKB">
        <authorList>
            <consortium name="EnsemblPlants"/>
        </authorList>
    </citation>
    <scope>IDENTIFICATION</scope>
</reference>
<reference evidence="2 3" key="1">
    <citation type="journal article" date="2014" name="Genome Biol.">
        <title>Transcriptome and methylome profiling reveals relics of genome dominance in the mesopolyploid Brassica oleracea.</title>
        <authorList>
            <person name="Parkin I.A."/>
            <person name="Koh C."/>
            <person name="Tang H."/>
            <person name="Robinson S.J."/>
            <person name="Kagale S."/>
            <person name="Clarke W.E."/>
            <person name="Town C.D."/>
            <person name="Nixon J."/>
            <person name="Krishnakumar V."/>
            <person name="Bidwell S.L."/>
            <person name="Denoeud F."/>
            <person name="Belcram H."/>
            <person name="Links M.G."/>
            <person name="Just J."/>
            <person name="Clarke C."/>
            <person name="Bender T."/>
            <person name="Huebert T."/>
            <person name="Mason A.S."/>
            <person name="Pires J.C."/>
            <person name="Barker G."/>
            <person name="Moore J."/>
            <person name="Walley P.G."/>
            <person name="Manoli S."/>
            <person name="Batley J."/>
            <person name="Edwards D."/>
            <person name="Nelson M.N."/>
            <person name="Wang X."/>
            <person name="Paterson A.H."/>
            <person name="King G."/>
            <person name="Bancroft I."/>
            <person name="Chalhoub B."/>
            <person name="Sharpe A.G."/>
        </authorList>
    </citation>
    <scope>NUCLEOTIDE SEQUENCE</scope>
    <source>
        <strain evidence="2 3">cv. TO1000</strain>
    </source>
</reference>
<name>A0A0D3B2I6_BRAOL</name>
<dbReference type="AlphaFoldDB" id="A0A0D3B2I6"/>
<dbReference type="Pfam" id="PF22926">
    <property type="entry name" value="C1-like_CT"/>
    <property type="match status" value="1"/>
</dbReference>
<evidence type="ECO:0000313" key="2">
    <source>
        <dbReference type="EnsemblPlants" id="Bo3g017660.1"/>
    </source>
</evidence>
<dbReference type="InterPro" id="IPR054483">
    <property type="entry name" value="DC1-like_CT"/>
</dbReference>
<dbReference type="HOGENOM" id="CLU_1689149_0_0_1"/>
<sequence length="156" mass="17419">MCTIEDFSRLKPEMLIFYDEIKFEVVRNNNNTRLLCSQCDSRCKVSVVLEARDLENGYICSGSCLSSYLRDQNEGLRLIGTCDGASSITVKSNIRHCEQQNRFLGTGRVGSKSGLRRLRLTVSVSLILNGPKIRLVITDGPMKKSGGRERQISRGA</sequence>
<dbReference type="Proteomes" id="UP000032141">
    <property type="component" value="Chromosome C3"/>
</dbReference>
<proteinExistence type="predicted"/>
<dbReference type="EnsemblPlants" id="Bo3g017660.1">
    <property type="protein sequence ID" value="Bo3g017660.1"/>
    <property type="gene ID" value="Bo3g017660"/>
</dbReference>